<dbReference type="InterPro" id="IPR018094">
    <property type="entry name" value="Thymidylate_kinase"/>
</dbReference>
<keyword evidence="3" id="KW-0808">Transferase</keyword>
<name>A0A382Q1A0_9ZZZZ</name>
<dbReference type="InterPro" id="IPR039430">
    <property type="entry name" value="Thymidylate_kin-like_dom"/>
</dbReference>
<dbReference type="GO" id="GO:0004798">
    <property type="term" value="F:dTMP kinase activity"/>
    <property type="evidence" value="ECO:0007669"/>
    <property type="project" value="UniProtKB-EC"/>
</dbReference>
<keyword evidence="6" id="KW-0418">Kinase</keyword>
<dbReference type="NCBIfam" id="TIGR00041">
    <property type="entry name" value="DTMP_kinase"/>
    <property type="match status" value="1"/>
</dbReference>
<dbReference type="Pfam" id="PF02223">
    <property type="entry name" value="Thymidylate_kin"/>
    <property type="match status" value="1"/>
</dbReference>
<dbReference type="EMBL" id="UINC01110878">
    <property type="protein sequence ID" value="SVC78678.1"/>
    <property type="molecule type" value="Genomic_DNA"/>
</dbReference>
<evidence type="ECO:0000256" key="7">
    <source>
        <dbReference type="ARBA" id="ARBA00022840"/>
    </source>
</evidence>
<dbReference type="PANTHER" id="PTHR10344:SF4">
    <property type="entry name" value="UMP-CMP KINASE 2, MITOCHONDRIAL"/>
    <property type="match status" value="1"/>
</dbReference>
<proteinExistence type="inferred from homology"/>
<feature type="domain" description="Thymidylate kinase-like" evidence="9">
    <location>
        <begin position="10"/>
        <end position="196"/>
    </location>
</feature>
<dbReference type="AlphaFoldDB" id="A0A382Q1A0"/>
<keyword evidence="4" id="KW-0545">Nucleotide biosynthesis</keyword>
<evidence type="ECO:0000256" key="1">
    <source>
        <dbReference type="ARBA" id="ARBA00009776"/>
    </source>
</evidence>
<keyword evidence="7" id="KW-0067">ATP-binding</keyword>
<dbReference type="InterPro" id="IPR027417">
    <property type="entry name" value="P-loop_NTPase"/>
</dbReference>
<dbReference type="GO" id="GO:0005524">
    <property type="term" value="F:ATP binding"/>
    <property type="evidence" value="ECO:0007669"/>
    <property type="project" value="UniProtKB-KW"/>
</dbReference>
<dbReference type="HAMAP" id="MF_00165">
    <property type="entry name" value="Thymidylate_kinase"/>
    <property type="match status" value="1"/>
</dbReference>
<comment type="catalytic activity">
    <reaction evidence="8">
        <text>dTMP + ATP = dTDP + ADP</text>
        <dbReference type="Rhea" id="RHEA:13517"/>
        <dbReference type="ChEBI" id="CHEBI:30616"/>
        <dbReference type="ChEBI" id="CHEBI:58369"/>
        <dbReference type="ChEBI" id="CHEBI:63528"/>
        <dbReference type="ChEBI" id="CHEBI:456216"/>
        <dbReference type="EC" id="2.7.4.9"/>
    </reaction>
</comment>
<dbReference type="GO" id="GO:0005829">
    <property type="term" value="C:cytosol"/>
    <property type="evidence" value="ECO:0007669"/>
    <property type="project" value="TreeGrafter"/>
</dbReference>
<evidence type="ECO:0000256" key="4">
    <source>
        <dbReference type="ARBA" id="ARBA00022727"/>
    </source>
</evidence>
<evidence type="ECO:0000259" key="9">
    <source>
        <dbReference type="Pfam" id="PF02223"/>
    </source>
</evidence>
<dbReference type="PANTHER" id="PTHR10344">
    <property type="entry name" value="THYMIDYLATE KINASE"/>
    <property type="match status" value="1"/>
</dbReference>
<dbReference type="Gene3D" id="3.40.50.300">
    <property type="entry name" value="P-loop containing nucleotide triphosphate hydrolases"/>
    <property type="match status" value="1"/>
</dbReference>
<dbReference type="GO" id="GO:0006235">
    <property type="term" value="P:dTTP biosynthetic process"/>
    <property type="evidence" value="ECO:0007669"/>
    <property type="project" value="TreeGrafter"/>
</dbReference>
<keyword evidence="5" id="KW-0547">Nucleotide-binding</keyword>
<dbReference type="PROSITE" id="PS01331">
    <property type="entry name" value="THYMIDYLATE_KINASE"/>
    <property type="match status" value="1"/>
</dbReference>
<gene>
    <name evidence="10" type="ORF">METZ01_LOCUS331532</name>
</gene>
<comment type="similarity">
    <text evidence="1">Belongs to the thymidylate kinase family.</text>
</comment>
<dbReference type="GO" id="GO:0006233">
    <property type="term" value="P:dTDP biosynthetic process"/>
    <property type="evidence" value="ECO:0007669"/>
    <property type="project" value="InterPro"/>
</dbReference>
<evidence type="ECO:0000256" key="2">
    <source>
        <dbReference type="ARBA" id="ARBA00012980"/>
    </source>
</evidence>
<sequence>MFKKKFFIVFEGIEGTGKSSHSLSLIKKLKSLKIPCVYLREPGGSKNAEHIRSFLLKNENKGFNSLTDTLLYLAARNENFLKKIKPFYKKKIIICDRFIDSTLAYQHYGLGVKKRFINYINKEIIGTIKPDYTFLMFLNVNKLKSRISNRKTINRYDKFNKSFYKRVQNGFLKICNKNKSKYMVINSSNKYEINQDIIFNRVKKLLK</sequence>
<evidence type="ECO:0000256" key="5">
    <source>
        <dbReference type="ARBA" id="ARBA00022741"/>
    </source>
</evidence>
<protein>
    <recommendedName>
        <fullName evidence="2">dTMP kinase</fullName>
        <ecNumber evidence="2">2.7.4.9</ecNumber>
    </recommendedName>
</protein>
<evidence type="ECO:0000256" key="6">
    <source>
        <dbReference type="ARBA" id="ARBA00022777"/>
    </source>
</evidence>
<dbReference type="EC" id="2.7.4.9" evidence="2"/>
<dbReference type="GO" id="GO:0006227">
    <property type="term" value="P:dUDP biosynthetic process"/>
    <property type="evidence" value="ECO:0007669"/>
    <property type="project" value="TreeGrafter"/>
</dbReference>
<dbReference type="SUPFAM" id="SSF52540">
    <property type="entry name" value="P-loop containing nucleoside triphosphate hydrolases"/>
    <property type="match status" value="1"/>
</dbReference>
<accession>A0A382Q1A0</accession>
<dbReference type="InterPro" id="IPR018095">
    <property type="entry name" value="Thymidylate_kin_CS"/>
</dbReference>
<dbReference type="CDD" id="cd01672">
    <property type="entry name" value="TMPK"/>
    <property type="match status" value="1"/>
</dbReference>
<organism evidence="10">
    <name type="scientific">marine metagenome</name>
    <dbReference type="NCBI Taxonomy" id="408172"/>
    <lineage>
        <taxon>unclassified sequences</taxon>
        <taxon>metagenomes</taxon>
        <taxon>ecological metagenomes</taxon>
    </lineage>
</organism>
<evidence type="ECO:0000256" key="8">
    <source>
        <dbReference type="ARBA" id="ARBA00048743"/>
    </source>
</evidence>
<evidence type="ECO:0000256" key="3">
    <source>
        <dbReference type="ARBA" id="ARBA00022679"/>
    </source>
</evidence>
<evidence type="ECO:0000313" key="10">
    <source>
        <dbReference type="EMBL" id="SVC78678.1"/>
    </source>
</evidence>
<reference evidence="10" key="1">
    <citation type="submission" date="2018-05" db="EMBL/GenBank/DDBJ databases">
        <authorList>
            <person name="Lanie J.A."/>
            <person name="Ng W.-L."/>
            <person name="Kazmierczak K.M."/>
            <person name="Andrzejewski T.M."/>
            <person name="Davidsen T.M."/>
            <person name="Wayne K.J."/>
            <person name="Tettelin H."/>
            <person name="Glass J.I."/>
            <person name="Rusch D."/>
            <person name="Podicherti R."/>
            <person name="Tsui H.-C.T."/>
            <person name="Winkler M.E."/>
        </authorList>
    </citation>
    <scope>NUCLEOTIDE SEQUENCE</scope>
</reference>